<evidence type="ECO:0000256" key="3">
    <source>
        <dbReference type="ARBA" id="ARBA00023082"/>
    </source>
</evidence>
<dbReference type="InterPro" id="IPR013325">
    <property type="entry name" value="RNA_pol_sigma_r2"/>
</dbReference>
<keyword evidence="3" id="KW-0731">Sigma factor</keyword>
<accession>A0A8J3Q8A4</accession>
<reference evidence="7" key="1">
    <citation type="submission" date="2021-01" db="EMBL/GenBank/DDBJ databases">
        <title>Whole genome shotgun sequence of Rhizocola hellebori NBRC 109834.</title>
        <authorList>
            <person name="Komaki H."/>
            <person name="Tamura T."/>
        </authorList>
    </citation>
    <scope>NUCLEOTIDE SEQUENCE</scope>
    <source>
        <strain evidence="7">NBRC 109834</strain>
    </source>
</reference>
<organism evidence="7 8">
    <name type="scientific">Rhizocola hellebori</name>
    <dbReference type="NCBI Taxonomy" id="1392758"/>
    <lineage>
        <taxon>Bacteria</taxon>
        <taxon>Bacillati</taxon>
        <taxon>Actinomycetota</taxon>
        <taxon>Actinomycetes</taxon>
        <taxon>Micromonosporales</taxon>
        <taxon>Micromonosporaceae</taxon>
        <taxon>Rhizocola</taxon>
    </lineage>
</organism>
<dbReference type="GO" id="GO:0016987">
    <property type="term" value="F:sigma factor activity"/>
    <property type="evidence" value="ECO:0007669"/>
    <property type="project" value="UniProtKB-KW"/>
</dbReference>
<gene>
    <name evidence="7" type="primary">rpoE_9</name>
    <name evidence="7" type="ORF">Rhe02_33360</name>
</gene>
<protein>
    <submittedName>
        <fullName evidence="7">RNA polymerase sigma24 factor</fullName>
    </submittedName>
</protein>
<dbReference type="EMBL" id="BONY01000017">
    <property type="protein sequence ID" value="GIH05269.1"/>
    <property type="molecule type" value="Genomic_DNA"/>
</dbReference>
<dbReference type="InterPro" id="IPR013324">
    <property type="entry name" value="RNA_pol_sigma_r3/r4-like"/>
</dbReference>
<comment type="similarity">
    <text evidence="1">Belongs to the sigma-70 factor family. ECF subfamily.</text>
</comment>
<dbReference type="Gene3D" id="1.10.10.10">
    <property type="entry name" value="Winged helix-like DNA-binding domain superfamily/Winged helix DNA-binding domain"/>
    <property type="match status" value="1"/>
</dbReference>
<evidence type="ECO:0000256" key="1">
    <source>
        <dbReference type="ARBA" id="ARBA00010641"/>
    </source>
</evidence>
<evidence type="ECO:0000259" key="6">
    <source>
        <dbReference type="Pfam" id="PF08281"/>
    </source>
</evidence>
<dbReference type="Pfam" id="PF08281">
    <property type="entry name" value="Sigma70_r4_2"/>
    <property type="match status" value="1"/>
</dbReference>
<dbReference type="GO" id="GO:0003677">
    <property type="term" value="F:DNA binding"/>
    <property type="evidence" value="ECO:0007669"/>
    <property type="project" value="InterPro"/>
</dbReference>
<dbReference type="InterPro" id="IPR036388">
    <property type="entry name" value="WH-like_DNA-bd_sf"/>
</dbReference>
<dbReference type="GO" id="GO:0006352">
    <property type="term" value="P:DNA-templated transcription initiation"/>
    <property type="evidence" value="ECO:0007669"/>
    <property type="project" value="InterPro"/>
</dbReference>
<dbReference type="PANTHER" id="PTHR43133">
    <property type="entry name" value="RNA POLYMERASE ECF-TYPE SIGMA FACTO"/>
    <property type="match status" value="1"/>
</dbReference>
<dbReference type="NCBIfam" id="TIGR02937">
    <property type="entry name" value="sigma70-ECF"/>
    <property type="match status" value="1"/>
</dbReference>
<proteinExistence type="inferred from homology"/>
<feature type="domain" description="RNA polymerase sigma factor 70 region 4 type 2" evidence="6">
    <location>
        <begin position="162"/>
        <end position="212"/>
    </location>
</feature>
<evidence type="ECO:0000313" key="8">
    <source>
        <dbReference type="Proteomes" id="UP000612899"/>
    </source>
</evidence>
<evidence type="ECO:0000259" key="5">
    <source>
        <dbReference type="Pfam" id="PF04542"/>
    </source>
</evidence>
<dbReference type="Pfam" id="PF04542">
    <property type="entry name" value="Sigma70_r2"/>
    <property type="match status" value="1"/>
</dbReference>
<dbReference type="InterPro" id="IPR039425">
    <property type="entry name" value="RNA_pol_sigma-70-like"/>
</dbReference>
<sequence>MAVEVVVEAAPGGAIQTDAPLIDAELAGRLRGGDEKAFAELLDGWSQAMLRVARGYVSSDQTAEDVVQETWLAVIRGIDRFEGRSSLRTWVYRILVNIAKAHRARDSRTVPWPALAEDDTAPTVDRGRFQSADEPYPGHWRRFPMVWPSPETDVVAHEVRDTIEAAVAELPQRQRLVLTLRDMHGYSAVEVCEILEVSPQNQRVLLHRARAAVRARLEEYFGRPSTGGGEAR</sequence>
<evidence type="ECO:0000256" key="4">
    <source>
        <dbReference type="ARBA" id="ARBA00023163"/>
    </source>
</evidence>
<dbReference type="Proteomes" id="UP000612899">
    <property type="component" value="Unassembled WGS sequence"/>
</dbReference>
<keyword evidence="8" id="KW-1185">Reference proteome</keyword>
<dbReference type="Gene3D" id="1.10.1740.10">
    <property type="match status" value="1"/>
</dbReference>
<dbReference type="InterPro" id="IPR007627">
    <property type="entry name" value="RNA_pol_sigma70_r2"/>
</dbReference>
<evidence type="ECO:0000256" key="2">
    <source>
        <dbReference type="ARBA" id="ARBA00023015"/>
    </source>
</evidence>
<comment type="caution">
    <text evidence="7">The sequence shown here is derived from an EMBL/GenBank/DDBJ whole genome shotgun (WGS) entry which is preliminary data.</text>
</comment>
<dbReference type="PANTHER" id="PTHR43133:SF53">
    <property type="entry name" value="ECF RNA POLYMERASE SIGMA-E FACTOR"/>
    <property type="match status" value="1"/>
</dbReference>
<name>A0A8J3Q8A4_9ACTN</name>
<dbReference type="SUPFAM" id="SSF88659">
    <property type="entry name" value="Sigma3 and sigma4 domains of RNA polymerase sigma factors"/>
    <property type="match status" value="1"/>
</dbReference>
<keyword evidence="4" id="KW-0804">Transcription</keyword>
<dbReference type="InterPro" id="IPR013249">
    <property type="entry name" value="RNA_pol_sigma70_r4_t2"/>
</dbReference>
<feature type="domain" description="RNA polymerase sigma-70 region 2" evidence="5">
    <location>
        <begin position="47"/>
        <end position="108"/>
    </location>
</feature>
<evidence type="ECO:0000313" key="7">
    <source>
        <dbReference type="EMBL" id="GIH05269.1"/>
    </source>
</evidence>
<keyword evidence="2" id="KW-0805">Transcription regulation</keyword>
<dbReference type="SUPFAM" id="SSF88946">
    <property type="entry name" value="Sigma2 domain of RNA polymerase sigma factors"/>
    <property type="match status" value="1"/>
</dbReference>
<dbReference type="InterPro" id="IPR014284">
    <property type="entry name" value="RNA_pol_sigma-70_dom"/>
</dbReference>
<dbReference type="AlphaFoldDB" id="A0A8J3Q8A4"/>
<dbReference type="RefSeq" id="WP_239123870.1">
    <property type="nucleotide sequence ID" value="NZ_BONY01000017.1"/>
</dbReference>